<proteinExistence type="predicted"/>
<name>A0ACA9KLA6_9GLOM</name>
<dbReference type="Proteomes" id="UP000789702">
    <property type="component" value="Unassembled WGS sequence"/>
</dbReference>
<dbReference type="EMBL" id="CAJVPU010001439">
    <property type="protein sequence ID" value="CAG8480695.1"/>
    <property type="molecule type" value="Genomic_DNA"/>
</dbReference>
<gene>
    <name evidence="1" type="ORF">DHETER_LOCUS2114</name>
</gene>
<reference evidence="1" key="1">
    <citation type="submission" date="2021-06" db="EMBL/GenBank/DDBJ databases">
        <authorList>
            <person name="Kallberg Y."/>
            <person name="Tangrot J."/>
            <person name="Rosling A."/>
        </authorList>
    </citation>
    <scope>NUCLEOTIDE SEQUENCE</scope>
    <source>
        <strain evidence="1">IL203A</strain>
    </source>
</reference>
<evidence type="ECO:0000313" key="2">
    <source>
        <dbReference type="Proteomes" id="UP000789702"/>
    </source>
</evidence>
<sequence>MNLKHSDDANYFNFGQRRDLLNGNIGYSIMTTRSGKIKTNYNDKFFNCNNDRQTNTQNIKIKSSNNNNGLQQLINIINFIQNIQNKLPEPKPDDKPETDKLDEPINEPETENPDKPMNKPETNKPDKPETEPETDKPDEPIDKPEPEPDYDLIFNTIEKEIKSTTRTDADQKKKLYRLYENKIQELKETKKFNKLLKNIKDKFFIGNLLDDKLHDLLIKVSELTEEQKNILQQARKDQLITVTNKIFDDLKNSIKTECYMYQLEDSSHYDQSIQEIHKEYLTNERKLKDLH</sequence>
<comment type="caution">
    <text evidence="1">The sequence shown here is derived from an EMBL/GenBank/DDBJ whole genome shotgun (WGS) entry which is preliminary data.</text>
</comment>
<protein>
    <submittedName>
        <fullName evidence="1">1412_t:CDS:1</fullName>
    </submittedName>
</protein>
<organism evidence="1 2">
    <name type="scientific">Dentiscutata heterogama</name>
    <dbReference type="NCBI Taxonomy" id="1316150"/>
    <lineage>
        <taxon>Eukaryota</taxon>
        <taxon>Fungi</taxon>
        <taxon>Fungi incertae sedis</taxon>
        <taxon>Mucoromycota</taxon>
        <taxon>Glomeromycotina</taxon>
        <taxon>Glomeromycetes</taxon>
        <taxon>Diversisporales</taxon>
        <taxon>Gigasporaceae</taxon>
        <taxon>Dentiscutata</taxon>
    </lineage>
</organism>
<evidence type="ECO:0000313" key="1">
    <source>
        <dbReference type="EMBL" id="CAG8480695.1"/>
    </source>
</evidence>
<keyword evidence="2" id="KW-1185">Reference proteome</keyword>
<accession>A0ACA9KLA6</accession>